<protein>
    <submittedName>
        <fullName evidence="2">Uncharacterized protein</fullName>
    </submittedName>
</protein>
<proteinExistence type="predicted"/>
<accession>A0A420W7U6</accession>
<feature type="signal peptide" evidence="1">
    <location>
        <begin position="1"/>
        <end position="22"/>
    </location>
</feature>
<dbReference type="Gene3D" id="1.10.287.3080">
    <property type="match status" value="1"/>
</dbReference>
<keyword evidence="3" id="KW-1185">Reference proteome</keyword>
<dbReference type="EMBL" id="RBIE01000001">
    <property type="protein sequence ID" value="RKQ63391.1"/>
    <property type="molecule type" value="Genomic_DNA"/>
</dbReference>
<sequence length="138" mass="15751">MRVKTLSLLAGLLFAGSGVAMADQHPVPPNVIKNLPPQQQQCRVCHQQTTPKVYKEWARSRHAVANVRCFQCHGTLDDFHKTPPIEKCMACHFHEVETMQKKKPGMKCWDCHQEHVFQFHGSSVKNLKSAKDFNPAQY</sequence>
<comment type="caution">
    <text evidence="2">The sequence shown here is derived from an EMBL/GenBank/DDBJ whole genome shotgun (WGS) entry which is preliminary data.</text>
</comment>
<dbReference type="Proteomes" id="UP000280881">
    <property type="component" value="Unassembled WGS sequence"/>
</dbReference>
<gene>
    <name evidence="2" type="ORF">C7457_0262</name>
</gene>
<evidence type="ECO:0000313" key="2">
    <source>
        <dbReference type="EMBL" id="RKQ63391.1"/>
    </source>
</evidence>
<organism evidence="2 3">
    <name type="scientific">Thermovibrio guaymasensis</name>
    <dbReference type="NCBI Taxonomy" id="240167"/>
    <lineage>
        <taxon>Bacteria</taxon>
        <taxon>Pseudomonadati</taxon>
        <taxon>Aquificota</taxon>
        <taxon>Aquificia</taxon>
        <taxon>Desulfurobacteriales</taxon>
        <taxon>Desulfurobacteriaceae</taxon>
        <taxon>Thermovibrio</taxon>
    </lineage>
</organism>
<dbReference type="SUPFAM" id="SSF48695">
    <property type="entry name" value="Multiheme cytochromes"/>
    <property type="match status" value="1"/>
</dbReference>
<evidence type="ECO:0000256" key="1">
    <source>
        <dbReference type="SAM" id="SignalP"/>
    </source>
</evidence>
<name>A0A420W7U6_9BACT</name>
<dbReference type="InterPro" id="IPR036280">
    <property type="entry name" value="Multihaem_cyt_sf"/>
</dbReference>
<reference evidence="2 3" key="1">
    <citation type="submission" date="2018-10" db="EMBL/GenBank/DDBJ databases">
        <title>Genomic Encyclopedia of Type Strains, Phase IV (KMG-IV): sequencing the most valuable type-strain genomes for metagenomic binning, comparative biology and taxonomic classification.</title>
        <authorList>
            <person name="Goeker M."/>
        </authorList>
    </citation>
    <scope>NUCLEOTIDE SEQUENCE [LARGE SCALE GENOMIC DNA]</scope>
    <source>
        <strain evidence="2 3">DSM 15521</strain>
    </source>
</reference>
<dbReference type="RefSeq" id="WP_121169639.1">
    <property type="nucleotide sequence ID" value="NZ_RBIE01000001.1"/>
</dbReference>
<feature type="chain" id="PRO_5019083454" evidence="1">
    <location>
        <begin position="23"/>
        <end position="138"/>
    </location>
</feature>
<evidence type="ECO:0000313" key="3">
    <source>
        <dbReference type="Proteomes" id="UP000280881"/>
    </source>
</evidence>
<dbReference type="AlphaFoldDB" id="A0A420W7U6"/>
<keyword evidence="1" id="KW-0732">Signal</keyword>
<dbReference type="OrthoDB" id="9814800at2"/>